<protein>
    <submittedName>
        <fullName evidence="2">Uncharacterized protein</fullName>
    </submittedName>
</protein>
<reference evidence="7" key="4">
    <citation type="submission" date="2019-08" db="EMBL/GenBank/DDBJ databases">
        <authorList>
            <consortium name="NCBI Pathogen Detection Project"/>
        </authorList>
    </citation>
    <scope>NUCLEOTIDE SEQUENCE</scope>
    <source>
        <strain evidence="11">2011-60-876-1</strain>
        <strain evidence="10">373DRC</strain>
        <strain evidence="7">D14916</strain>
        <strain evidence="8">I32</strain>
        <strain evidence="5">S05012-15</strain>
        <strain evidence="6">S05117-15</strain>
        <strain evidence="9">Typhimurium</strain>
    </source>
</reference>
<accession>A0A0G3B587</accession>
<dbReference type="EMBL" id="KP899806">
    <property type="protein sequence ID" value="AKJ20375.1"/>
    <property type="molecule type" value="Genomic_DNA"/>
</dbReference>
<evidence type="ECO:0000313" key="3">
    <source>
        <dbReference type="EMBL" id="AKJ20198.1"/>
    </source>
</evidence>
<evidence type="ECO:0000313" key="11">
    <source>
        <dbReference type="EMBL" id="HAF0254286.1"/>
    </source>
</evidence>
<name>A0A0G3B587_SALTM</name>
<dbReference type="Proteomes" id="UP000885258">
    <property type="component" value="Unassembled WGS sequence"/>
</dbReference>
<gene>
    <name evidence="12" type="ORF">AU613_19030</name>
    <name evidence="6" type="ORF">G0K70_22475</name>
    <name evidence="5" type="ORF">G0K78_19555</name>
    <name evidence="7" type="ORF">G0L07_11480</name>
    <name evidence="8" type="ORF">G0L24_19720</name>
    <name evidence="9" type="ORF">G1O83_23895</name>
    <name evidence="11" type="ORF">G9C49_004304</name>
    <name evidence="10" type="ORF">GTH89_14495</name>
</gene>
<dbReference type="EMBL" id="DAANHM010000036">
    <property type="protein sequence ID" value="HAC9896262.1"/>
    <property type="molecule type" value="Genomic_DNA"/>
</dbReference>
<dbReference type="EMBL" id="DAATVE010000035">
    <property type="protein sequence ID" value="HAF0254286.1"/>
    <property type="molecule type" value="Genomic_DNA"/>
</dbReference>
<geneLocation type="plasmid" evidence="4">
    <name>pB71</name>
</geneLocation>
<feature type="compositionally biased region" description="Polar residues" evidence="1">
    <location>
        <begin position="17"/>
        <end position="30"/>
    </location>
</feature>
<evidence type="ECO:0000256" key="1">
    <source>
        <dbReference type="SAM" id="MobiDB-lite"/>
    </source>
</evidence>
<geneLocation type="plasmid" evidence="3">
    <name>p109/9</name>
</geneLocation>
<dbReference type="EMBL" id="DAANFV010000017">
    <property type="protein sequence ID" value="HAC9687768.1"/>
    <property type="molecule type" value="Genomic_DNA"/>
</dbReference>
<accession>A0A6C8YWM5</accession>
<reference evidence="5" key="2">
    <citation type="journal article" date="2018" name="Genome Biol.">
        <title>SKESA: strategic k-mer extension for scrupulous assemblies.</title>
        <authorList>
            <person name="Souvorov A."/>
            <person name="Agarwala R."/>
            <person name="Lipman D.J."/>
        </authorList>
    </citation>
    <scope>NUCLEOTIDE SEQUENCE</scope>
    <source>
        <strain evidence="11">2011-60-876-1</strain>
        <strain evidence="10">373DRC</strain>
        <strain evidence="7">D14916</strain>
        <strain evidence="8">I32</strain>
        <strain evidence="5">S05012-15</strain>
        <strain evidence="6">S05117-15</strain>
        <strain evidence="9">Typhimurium</strain>
    </source>
</reference>
<dbReference type="EMBL" id="DAANGX010000033">
    <property type="protein sequence ID" value="HAC9822385.1"/>
    <property type="molecule type" value="Genomic_DNA"/>
</dbReference>
<evidence type="ECO:0000313" key="10">
    <source>
        <dbReference type="EMBL" id="HAF0196918.1"/>
    </source>
</evidence>
<keyword evidence="2" id="KW-0614">Plasmid</keyword>
<dbReference type="EMBL" id="DAAOJG010000031">
    <property type="protein sequence ID" value="HAD3314453.1"/>
    <property type="molecule type" value="Genomic_DNA"/>
</dbReference>
<evidence type="ECO:0000313" key="6">
    <source>
        <dbReference type="EMBL" id="HAC9693373.1"/>
    </source>
</evidence>
<evidence type="ECO:0000313" key="7">
    <source>
        <dbReference type="EMBL" id="HAC9822385.1"/>
    </source>
</evidence>
<feature type="region of interest" description="Disordered" evidence="1">
    <location>
        <begin position="1"/>
        <end position="30"/>
    </location>
</feature>
<evidence type="ECO:0000313" key="9">
    <source>
        <dbReference type="EMBL" id="HAD3314453.1"/>
    </source>
</evidence>
<dbReference type="EMBL" id="KP899804">
    <property type="protein sequence ID" value="AKJ20002.1"/>
    <property type="molecule type" value="Genomic_DNA"/>
</dbReference>
<dbReference type="EMBL" id="DAANFW010000030">
    <property type="protein sequence ID" value="HAC9693373.1"/>
    <property type="molecule type" value="Genomic_DNA"/>
</dbReference>
<organism evidence="2">
    <name type="scientific">Salmonella typhimurium</name>
    <dbReference type="NCBI Taxonomy" id="90371"/>
    <lineage>
        <taxon>Bacteria</taxon>
        <taxon>Pseudomonadati</taxon>
        <taxon>Pseudomonadota</taxon>
        <taxon>Gammaproteobacteria</taxon>
        <taxon>Enterobacterales</taxon>
        <taxon>Enterobacteriaceae</taxon>
        <taxon>Salmonella</taxon>
    </lineage>
</organism>
<dbReference type="EMBL" id="KP899805">
    <property type="protein sequence ID" value="AKJ20198.1"/>
    <property type="molecule type" value="Genomic_DNA"/>
</dbReference>
<evidence type="ECO:0000313" key="4">
    <source>
        <dbReference type="EMBL" id="AKJ20375.1"/>
    </source>
</evidence>
<dbReference type="RefSeq" id="WP_000133069.1">
    <property type="nucleotide sequence ID" value="NZ_CBDFRU010000025.1"/>
</dbReference>
<evidence type="ECO:0000313" key="2">
    <source>
        <dbReference type="EMBL" id="AKJ20002.1"/>
    </source>
</evidence>
<reference evidence="12" key="3">
    <citation type="submission" date="2018-08" db="EMBL/GenBank/DDBJ databases">
        <authorList>
            <person name="Ashton P.M."/>
            <person name="Dallman T."/>
            <person name="Nair S."/>
            <person name="De Pinna E."/>
            <person name="Peters T."/>
            <person name="Grant K."/>
        </authorList>
    </citation>
    <scope>NUCLEOTIDE SEQUENCE [LARGE SCALE GENOMIC DNA]</scope>
    <source>
        <strain evidence="12">29290</strain>
    </source>
</reference>
<geneLocation type="plasmid" evidence="2">
    <name>pF8475</name>
</geneLocation>
<sequence length="240" mass="27884">MTDVTMNESEHKVPDVNTRSPHASDNSRRVVQSKNEHYGMATVTITPGTPDFNRFLTARNRSVIRGFDDVSIAISSLFRTVNAVKHPELVQAIQDWFNELHEENNLMKNNLERHIATIHIDESDPFFSSTEFSPFRFEPVQLNFNNQNTMRFYKHIFEMNNLLTQMHKFNSLGQLPVSDYNVMAHNIIRSLNMYIERVKKTLNVSRRAKGAYSPDEFIEKVKQYKSVQAYIAAELSGKRR</sequence>
<evidence type="ECO:0000313" key="8">
    <source>
        <dbReference type="EMBL" id="HAC9896262.1"/>
    </source>
</evidence>
<evidence type="ECO:0000313" key="12">
    <source>
        <dbReference type="EMBL" id="MIT50945.1"/>
    </source>
</evidence>
<dbReference type="EMBL" id="DAATUV010000016">
    <property type="protein sequence ID" value="HAF0196918.1"/>
    <property type="molecule type" value="Genomic_DNA"/>
</dbReference>
<evidence type="ECO:0000313" key="5">
    <source>
        <dbReference type="EMBL" id="HAC9687768.1"/>
    </source>
</evidence>
<proteinExistence type="predicted"/>
<reference evidence="2" key="1">
    <citation type="submission" date="2015-03" db="EMBL/GenBank/DDBJ databases">
        <title>Complete genome sequences of four Salmonella Typhimurium IncHI1 plasmids and their characteristics.</title>
        <authorList>
            <person name="Kubasova T."/>
            <person name="Matiasovicova J."/>
            <person name="Cejkova D."/>
            <person name="Sekelova Z."/>
            <person name="Polansky O."/>
            <person name="Medvecky M."/>
            <person name="Rychlik I."/>
            <person name="Juricova H."/>
        </authorList>
    </citation>
    <scope>NUCLEOTIDE SEQUENCE</scope>
    <source>
        <strain evidence="3">109/9</strain>
        <strain evidence="4">B71</strain>
        <strain evidence="2">F8475</strain>
        <plasmid evidence="3">p109/9</plasmid>
        <plasmid evidence="4">pB71</plasmid>
        <plasmid evidence="2">pF8475</plasmid>
    </source>
</reference>
<dbReference type="AlphaFoldDB" id="A0A0G3B587"/>
<dbReference type="EMBL" id="RSUA01000042">
    <property type="protein sequence ID" value="MIT50945.1"/>
    <property type="molecule type" value="Genomic_DNA"/>
</dbReference>
<dbReference type="PATRIC" id="fig|28901.787.peg.5144"/>